<evidence type="ECO:0000256" key="8">
    <source>
        <dbReference type="SAM" id="Phobius"/>
    </source>
</evidence>
<dbReference type="GO" id="GO:0022857">
    <property type="term" value="F:transmembrane transporter activity"/>
    <property type="evidence" value="ECO:0007669"/>
    <property type="project" value="InterPro"/>
</dbReference>
<protein>
    <submittedName>
        <fullName evidence="9">Ribose transport system permease protein</fullName>
    </submittedName>
</protein>
<name>A0A7Z0E2Z7_RHILE</name>
<gene>
    <name evidence="9" type="ORF">GGI64_005173</name>
</gene>
<dbReference type="RefSeq" id="WP_179612963.1">
    <property type="nucleotide sequence ID" value="NZ_JACBZV010000010.1"/>
</dbReference>
<feature type="transmembrane region" description="Helical" evidence="8">
    <location>
        <begin position="307"/>
        <end position="326"/>
    </location>
</feature>
<evidence type="ECO:0000256" key="1">
    <source>
        <dbReference type="ARBA" id="ARBA00004651"/>
    </source>
</evidence>
<keyword evidence="3" id="KW-1003">Cell membrane</keyword>
<dbReference type="AlphaFoldDB" id="A0A7Z0E2Z7"/>
<dbReference type="PANTHER" id="PTHR32196:SF21">
    <property type="entry name" value="ABC TRANSPORTER PERMEASE PROTEIN YPHD-RELATED"/>
    <property type="match status" value="1"/>
</dbReference>
<evidence type="ECO:0000313" key="10">
    <source>
        <dbReference type="Proteomes" id="UP000535276"/>
    </source>
</evidence>
<evidence type="ECO:0000313" key="9">
    <source>
        <dbReference type="EMBL" id="NYJ14082.1"/>
    </source>
</evidence>
<dbReference type="InterPro" id="IPR001851">
    <property type="entry name" value="ABC_transp_permease"/>
</dbReference>
<organism evidence="9 10">
    <name type="scientific">Rhizobium leguminosarum</name>
    <dbReference type="NCBI Taxonomy" id="384"/>
    <lineage>
        <taxon>Bacteria</taxon>
        <taxon>Pseudomonadati</taxon>
        <taxon>Pseudomonadota</taxon>
        <taxon>Alphaproteobacteria</taxon>
        <taxon>Hyphomicrobiales</taxon>
        <taxon>Rhizobiaceae</taxon>
        <taxon>Rhizobium/Agrobacterium group</taxon>
        <taxon>Rhizobium</taxon>
    </lineage>
</organism>
<feature type="transmembrane region" description="Helical" evidence="8">
    <location>
        <begin position="227"/>
        <end position="253"/>
    </location>
</feature>
<dbReference type="CDD" id="cd06579">
    <property type="entry name" value="TM_PBP1_transp_AraH_like"/>
    <property type="match status" value="1"/>
</dbReference>
<evidence type="ECO:0000256" key="7">
    <source>
        <dbReference type="ARBA" id="ARBA00023136"/>
    </source>
</evidence>
<feature type="transmembrane region" description="Helical" evidence="8">
    <location>
        <begin position="259"/>
        <end position="277"/>
    </location>
</feature>
<keyword evidence="7 8" id="KW-0472">Membrane</keyword>
<evidence type="ECO:0000256" key="5">
    <source>
        <dbReference type="ARBA" id="ARBA00022692"/>
    </source>
</evidence>
<keyword evidence="2" id="KW-0813">Transport</keyword>
<feature type="transmembrane region" description="Helical" evidence="8">
    <location>
        <begin position="90"/>
        <end position="113"/>
    </location>
</feature>
<dbReference type="EMBL" id="JACBZV010000010">
    <property type="protein sequence ID" value="NYJ14082.1"/>
    <property type="molecule type" value="Genomic_DNA"/>
</dbReference>
<keyword evidence="5 8" id="KW-0812">Transmembrane</keyword>
<keyword evidence="4" id="KW-0997">Cell inner membrane</keyword>
<evidence type="ECO:0000256" key="4">
    <source>
        <dbReference type="ARBA" id="ARBA00022519"/>
    </source>
</evidence>
<accession>A0A7Z0E2Z7</accession>
<evidence type="ECO:0000256" key="6">
    <source>
        <dbReference type="ARBA" id="ARBA00022989"/>
    </source>
</evidence>
<proteinExistence type="predicted"/>
<dbReference type="PANTHER" id="PTHR32196">
    <property type="entry name" value="ABC TRANSPORTER PERMEASE PROTEIN YPHD-RELATED-RELATED"/>
    <property type="match status" value="1"/>
</dbReference>
<evidence type="ECO:0000256" key="3">
    <source>
        <dbReference type="ARBA" id="ARBA00022475"/>
    </source>
</evidence>
<feature type="transmembrane region" description="Helical" evidence="8">
    <location>
        <begin position="55"/>
        <end position="78"/>
    </location>
</feature>
<comment type="subcellular location">
    <subcellularLocation>
        <location evidence="1">Cell membrane</location>
        <topology evidence="1">Multi-pass membrane protein</topology>
    </subcellularLocation>
</comment>
<feature type="transmembrane region" description="Helical" evidence="8">
    <location>
        <begin position="25"/>
        <end position="48"/>
    </location>
</feature>
<dbReference type="Pfam" id="PF02653">
    <property type="entry name" value="BPD_transp_2"/>
    <property type="match status" value="1"/>
</dbReference>
<comment type="caution">
    <text evidence="9">The sequence shown here is derived from an EMBL/GenBank/DDBJ whole genome shotgun (WGS) entry which is preliminary data.</text>
</comment>
<evidence type="ECO:0000256" key="2">
    <source>
        <dbReference type="ARBA" id="ARBA00022448"/>
    </source>
</evidence>
<reference evidence="9 10" key="1">
    <citation type="submission" date="2020-07" db="EMBL/GenBank/DDBJ databases">
        <title>Genomic Encyclopedia of Type Strains, Phase IV (KMG-V): Genome sequencing to study the core and pangenomes of soil and plant-associated prokaryotes.</title>
        <authorList>
            <person name="Whitman W."/>
        </authorList>
    </citation>
    <scope>NUCLEOTIDE SEQUENCE [LARGE SCALE GENOMIC DNA]</scope>
    <source>
        <strain evidence="9 10">SEMIA 4052</strain>
    </source>
</reference>
<sequence length="334" mass="33785">MSLQTPTPATTTGLPRLITGGLLRYGLILALIAVFAAFSAATPTFLTLANLQSILVNNFTLLVIVSIAMTFAVASGGIDLSVGTAMDFASFAFVSLVLTGQPVAIAALAGLAAGALVGAFNAFLISGIGVSPFLATLGTLFIGRSVQQLLTNGGNPVYLPPNGVPEAFRFLGHGAIGGFPTPFAIAIVVIAAAAVVFARTRFGRVILSIGIQPGVVRYSGIAAPAHVAVTFILVGMIAAIAGLILTATVTTYIPSSGNAFLLNAIGATFIGTTLSPLGRPNVGGTVLGALLLGIVANGLLLTDLNFYWQQVGTGTLIFAVLALSFINRKAAGSV</sequence>
<feature type="transmembrane region" description="Helical" evidence="8">
    <location>
        <begin position="284"/>
        <end position="301"/>
    </location>
</feature>
<dbReference type="Proteomes" id="UP000535276">
    <property type="component" value="Unassembled WGS sequence"/>
</dbReference>
<feature type="transmembrane region" description="Helical" evidence="8">
    <location>
        <begin position="120"/>
        <end position="142"/>
    </location>
</feature>
<dbReference type="GO" id="GO:0005886">
    <property type="term" value="C:plasma membrane"/>
    <property type="evidence" value="ECO:0007669"/>
    <property type="project" value="UniProtKB-SubCell"/>
</dbReference>
<feature type="transmembrane region" description="Helical" evidence="8">
    <location>
        <begin position="179"/>
        <end position="198"/>
    </location>
</feature>
<keyword evidence="6 8" id="KW-1133">Transmembrane helix</keyword>